<proteinExistence type="predicted"/>
<sequence>MNRFPFPDRENSMQELLSDYVFPKIEKDKIQEMFDTAWSIGEQAADVFIGQWGQEAPLSMREVLQRSGVKIIEKDIDYVVGKRRYFCEFFSGTNVLKIYEKSVDKWRLENGFSSYEEGLEVLLFHEYFHYLEWNSLGMTSRKFQVPILKIGKWKIGKTGIPSLSEIGANAFANKCFLQFMQPGV</sequence>
<reference evidence="1" key="2">
    <citation type="submission" date="2021-04" db="EMBL/GenBank/DDBJ databases">
        <authorList>
            <person name="Gilroy R."/>
        </authorList>
    </citation>
    <scope>NUCLEOTIDE SEQUENCE</scope>
    <source>
        <strain evidence="1">1068</strain>
    </source>
</reference>
<accession>A0A9D2JR59</accession>
<gene>
    <name evidence="1" type="ORF">H9809_01390</name>
</gene>
<organism evidence="1 2">
    <name type="scientific">Candidatus Blautia pullicola</name>
    <dbReference type="NCBI Taxonomy" id="2838498"/>
    <lineage>
        <taxon>Bacteria</taxon>
        <taxon>Bacillati</taxon>
        <taxon>Bacillota</taxon>
        <taxon>Clostridia</taxon>
        <taxon>Lachnospirales</taxon>
        <taxon>Lachnospiraceae</taxon>
        <taxon>Blautia</taxon>
    </lineage>
</organism>
<dbReference type="AlphaFoldDB" id="A0A9D2JR59"/>
<dbReference type="Proteomes" id="UP000824056">
    <property type="component" value="Unassembled WGS sequence"/>
</dbReference>
<evidence type="ECO:0000313" key="2">
    <source>
        <dbReference type="Proteomes" id="UP000824056"/>
    </source>
</evidence>
<reference evidence="1" key="1">
    <citation type="journal article" date="2021" name="PeerJ">
        <title>Extensive microbial diversity within the chicken gut microbiome revealed by metagenomics and culture.</title>
        <authorList>
            <person name="Gilroy R."/>
            <person name="Ravi A."/>
            <person name="Getino M."/>
            <person name="Pursley I."/>
            <person name="Horton D.L."/>
            <person name="Alikhan N.F."/>
            <person name="Baker D."/>
            <person name="Gharbi K."/>
            <person name="Hall N."/>
            <person name="Watson M."/>
            <person name="Adriaenssens E.M."/>
            <person name="Foster-Nyarko E."/>
            <person name="Jarju S."/>
            <person name="Secka A."/>
            <person name="Antonio M."/>
            <person name="Oren A."/>
            <person name="Chaudhuri R.R."/>
            <person name="La Ragione R."/>
            <person name="Hildebrand F."/>
            <person name="Pallen M.J."/>
        </authorList>
    </citation>
    <scope>NUCLEOTIDE SEQUENCE</scope>
    <source>
        <strain evidence="1">1068</strain>
    </source>
</reference>
<comment type="caution">
    <text evidence="1">The sequence shown here is derived from an EMBL/GenBank/DDBJ whole genome shotgun (WGS) entry which is preliminary data.</text>
</comment>
<name>A0A9D2JR59_9FIRM</name>
<evidence type="ECO:0000313" key="1">
    <source>
        <dbReference type="EMBL" id="HIZ64550.1"/>
    </source>
</evidence>
<protein>
    <submittedName>
        <fullName evidence="1">Uncharacterized protein</fullName>
    </submittedName>
</protein>
<dbReference type="EMBL" id="DXBG01000030">
    <property type="protein sequence ID" value="HIZ64550.1"/>
    <property type="molecule type" value="Genomic_DNA"/>
</dbReference>